<dbReference type="Gene3D" id="3.40.630.30">
    <property type="match status" value="1"/>
</dbReference>
<keyword evidence="3" id="KW-0808">Transferase</keyword>
<keyword evidence="5" id="KW-1185">Reference proteome</keyword>
<gene>
    <name evidence="2" type="ORF">M5X16_20960</name>
    <name evidence="3" type="ORF">PC41400_16290</name>
</gene>
<dbReference type="AlphaFoldDB" id="A0A410WXU8"/>
<feature type="domain" description="N-acetyltransferase" evidence="1">
    <location>
        <begin position="12"/>
        <end position="164"/>
    </location>
</feature>
<name>A0A410WXU8_9BACL</name>
<dbReference type="SUPFAM" id="SSF55729">
    <property type="entry name" value="Acyl-CoA N-acyltransferases (Nat)"/>
    <property type="match status" value="1"/>
</dbReference>
<evidence type="ECO:0000259" key="1">
    <source>
        <dbReference type="PROSITE" id="PS51186"/>
    </source>
</evidence>
<protein>
    <submittedName>
        <fullName evidence="2 3">N-acetyltransferase</fullName>
    </submittedName>
</protein>
<dbReference type="Pfam" id="PF00583">
    <property type="entry name" value="Acetyltransf_1"/>
    <property type="match status" value="1"/>
</dbReference>
<organism evidence="3 4">
    <name type="scientific">Paenibacillus chitinolyticus</name>
    <dbReference type="NCBI Taxonomy" id="79263"/>
    <lineage>
        <taxon>Bacteria</taxon>
        <taxon>Bacillati</taxon>
        <taxon>Bacillota</taxon>
        <taxon>Bacilli</taxon>
        <taxon>Bacillales</taxon>
        <taxon>Paenibacillaceae</taxon>
        <taxon>Paenibacillus</taxon>
    </lineage>
</organism>
<dbReference type="GO" id="GO:0016747">
    <property type="term" value="F:acyltransferase activity, transferring groups other than amino-acyl groups"/>
    <property type="evidence" value="ECO:0007669"/>
    <property type="project" value="InterPro"/>
</dbReference>
<dbReference type="EMBL" id="JAMDMJ010000029">
    <property type="protein sequence ID" value="MCY9598223.1"/>
    <property type="molecule type" value="Genomic_DNA"/>
</dbReference>
<reference evidence="3 4" key="1">
    <citation type="submission" date="2018-01" db="EMBL/GenBank/DDBJ databases">
        <title>The whole genome sequencing and assembly of Paenibacillus chitinolyticus KCCM 41400 strain.</title>
        <authorList>
            <person name="Kim J.-Y."/>
            <person name="Park M.-K."/>
            <person name="Lee Y.-J."/>
            <person name="Yi H."/>
            <person name="Bahn Y.-S."/>
            <person name="Kim J.F."/>
            <person name="Lee D.-W."/>
        </authorList>
    </citation>
    <scope>NUCLEOTIDE SEQUENCE [LARGE SCALE GENOMIC DNA]</scope>
    <source>
        <strain evidence="3 4">KCCM 41400</strain>
    </source>
</reference>
<dbReference type="GeneID" id="95376369"/>
<evidence type="ECO:0000313" key="2">
    <source>
        <dbReference type="EMBL" id="MCY9598223.1"/>
    </source>
</evidence>
<reference evidence="2 5" key="2">
    <citation type="submission" date="2022-05" db="EMBL/GenBank/DDBJ databases">
        <title>Genome Sequencing of Bee-Associated Microbes.</title>
        <authorList>
            <person name="Dunlap C."/>
        </authorList>
    </citation>
    <scope>NUCLEOTIDE SEQUENCE [LARGE SCALE GENOMIC DNA]</scope>
    <source>
        <strain evidence="2 5">NRRL B-23120</strain>
    </source>
</reference>
<dbReference type="Proteomes" id="UP000288943">
    <property type="component" value="Chromosome"/>
</dbReference>
<dbReference type="RefSeq" id="WP_042225954.1">
    <property type="nucleotide sequence ID" value="NZ_CP026520.1"/>
</dbReference>
<dbReference type="PROSITE" id="PS51186">
    <property type="entry name" value="GNAT"/>
    <property type="match status" value="1"/>
</dbReference>
<dbReference type="EMBL" id="CP026520">
    <property type="protein sequence ID" value="QAV19153.1"/>
    <property type="molecule type" value="Genomic_DNA"/>
</dbReference>
<dbReference type="OrthoDB" id="66776at2"/>
<evidence type="ECO:0000313" key="3">
    <source>
        <dbReference type="EMBL" id="QAV19153.1"/>
    </source>
</evidence>
<dbReference type="InterPro" id="IPR000182">
    <property type="entry name" value="GNAT_dom"/>
</dbReference>
<evidence type="ECO:0000313" key="4">
    <source>
        <dbReference type="Proteomes" id="UP000288943"/>
    </source>
</evidence>
<evidence type="ECO:0000313" key="5">
    <source>
        <dbReference type="Proteomes" id="UP001527202"/>
    </source>
</evidence>
<dbReference type="KEGG" id="pchi:PC41400_16290"/>
<proteinExistence type="predicted"/>
<dbReference type="Proteomes" id="UP001527202">
    <property type="component" value="Unassembled WGS sequence"/>
</dbReference>
<dbReference type="InterPro" id="IPR016181">
    <property type="entry name" value="Acyl_CoA_acyltransferase"/>
</dbReference>
<accession>A0A410WXU8</accession>
<sequence>MSTSADKSTILLNFYQNEYEDGLRSYYLPDEQLQFSALPHEVLKTAAQDAHRYPVVILADSKPVGFFVLYDGEEIALYSDDPHTIVLRAFSVNHAEQGKSYAKQGLLLLPDFVRKHFPLARIVGLGVNMKNIPARNLYLKCGFEDHGRTKVGPLGPQHILTLPL</sequence>